<dbReference type="SUPFAM" id="SSF53335">
    <property type="entry name" value="S-adenosyl-L-methionine-dependent methyltransferases"/>
    <property type="match status" value="1"/>
</dbReference>
<dbReference type="Gene3D" id="3.40.50.150">
    <property type="entry name" value="Vaccinia Virus protein VP39"/>
    <property type="match status" value="1"/>
</dbReference>
<dbReference type="Pfam" id="PF13489">
    <property type="entry name" value="Methyltransf_23"/>
    <property type="match status" value="1"/>
</dbReference>
<keyword evidence="3" id="KW-0489">Methyltransferase</keyword>
<dbReference type="PANTHER" id="PTHR43861:SF3">
    <property type="entry name" value="PUTATIVE (AFU_ORTHOLOGUE AFUA_2G14390)-RELATED"/>
    <property type="match status" value="1"/>
</dbReference>
<proteinExistence type="predicted"/>
<keyword evidence="2" id="KW-0472">Membrane</keyword>
<dbReference type="GO" id="GO:0008168">
    <property type="term" value="F:methyltransferase activity"/>
    <property type="evidence" value="ECO:0007669"/>
    <property type="project" value="UniProtKB-KW"/>
</dbReference>
<evidence type="ECO:0000256" key="1">
    <source>
        <dbReference type="ARBA" id="ARBA00022679"/>
    </source>
</evidence>
<dbReference type="RefSeq" id="WP_206576494.1">
    <property type="nucleotide sequence ID" value="NZ_JAFKCT010000001.1"/>
</dbReference>
<dbReference type="CDD" id="cd02440">
    <property type="entry name" value="AdoMet_MTases"/>
    <property type="match status" value="1"/>
</dbReference>
<gene>
    <name evidence="3" type="ORF">J0A68_01910</name>
</gene>
<feature type="transmembrane region" description="Helical" evidence="2">
    <location>
        <begin position="223"/>
        <end position="242"/>
    </location>
</feature>
<evidence type="ECO:0000313" key="4">
    <source>
        <dbReference type="Proteomes" id="UP000664317"/>
    </source>
</evidence>
<dbReference type="EMBL" id="JAFKCT010000001">
    <property type="protein sequence ID" value="MBN7809693.1"/>
    <property type="molecule type" value="Genomic_DNA"/>
</dbReference>
<dbReference type="PANTHER" id="PTHR43861">
    <property type="entry name" value="TRANS-ACONITATE 2-METHYLTRANSFERASE-RELATED"/>
    <property type="match status" value="1"/>
</dbReference>
<evidence type="ECO:0000313" key="3">
    <source>
        <dbReference type="EMBL" id="MBN7809693.1"/>
    </source>
</evidence>
<keyword evidence="1" id="KW-0808">Transferase</keyword>
<protein>
    <submittedName>
        <fullName evidence="3">Class I SAM-dependent methyltransferase</fullName>
    </submittedName>
</protein>
<sequence length="298" mass="33311">MRQITCPVCRTSPENHPEPQSICRCDSCGLRWTYLPQDVDAAALYSDEVYAVVDNRKSLFERIIFSEAKKVLRQARKISPSARKLLDFGSGKGQFLAVAKGLDWVGLGVETARERSDFAREKYRVDVLDEYYQGGVIKAGDFDFISLNHVLEHLPDPMAFMGELLGKNLSPAGLVYIEVPRADSWQASLAGKNWMHWDIPKHLTHWTQPDLVREFSKMGYHPVGFRSVSVHLGVLGMVQALLSKLGYRQNLILRLKQKKSLGLMLSLALVLPLAATLEGLSSLVARSGVVGIYLKRNG</sequence>
<comment type="caution">
    <text evidence="3">The sequence shown here is derived from an EMBL/GenBank/DDBJ whole genome shotgun (WGS) entry which is preliminary data.</text>
</comment>
<organism evidence="3 4">
    <name type="scientific">Algoriphagus oliviformis</name>
    <dbReference type="NCBI Taxonomy" id="2811231"/>
    <lineage>
        <taxon>Bacteria</taxon>
        <taxon>Pseudomonadati</taxon>
        <taxon>Bacteroidota</taxon>
        <taxon>Cytophagia</taxon>
        <taxon>Cytophagales</taxon>
        <taxon>Cyclobacteriaceae</taxon>
        <taxon>Algoriphagus</taxon>
    </lineage>
</organism>
<dbReference type="Proteomes" id="UP000664317">
    <property type="component" value="Unassembled WGS sequence"/>
</dbReference>
<accession>A0ABS3BXV2</accession>
<keyword evidence="2" id="KW-1133">Transmembrane helix</keyword>
<dbReference type="InterPro" id="IPR029063">
    <property type="entry name" value="SAM-dependent_MTases_sf"/>
</dbReference>
<feature type="transmembrane region" description="Helical" evidence="2">
    <location>
        <begin position="263"/>
        <end position="285"/>
    </location>
</feature>
<keyword evidence="4" id="KW-1185">Reference proteome</keyword>
<keyword evidence="2" id="KW-0812">Transmembrane</keyword>
<reference evidence="3 4" key="1">
    <citation type="submission" date="2021-03" db="EMBL/GenBank/DDBJ databases">
        <title>novel species isolated from a fishpond in China.</title>
        <authorList>
            <person name="Lu H."/>
            <person name="Cai Z."/>
        </authorList>
    </citation>
    <scope>NUCLEOTIDE SEQUENCE [LARGE SCALE GENOMIC DNA]</scope>
    <source>
        <strain evidence="3 4">H41</strain>
    </source>
</reference>
<dbReference type="GO" id="GO:0032259">
    <property type="term" value="P:methylation"/>
    <property type="evidence" value="ECO:0007669"/>
    <property type="project" value="UniProtKB-KW"/>
</dbReference>
<evidence type="ECO:0000256" key="2">
    <source>
        <dbReference type="SAM" id="Phobius"/>
    </source>
</evidence>
<name>A0ABS3BXV2_9BACT</name>